<dbReference type="Proteomes" id="UP000751190">
    <property type="component" value="Unassembled WGS sequence"/>
</dbReference>
<evidence type="ECO:0000259" key="7">
    <source>
        <dbReference type="Pfam" id="PF04547"/>
    </source>
</evidence>
<evidence type="ECO:0000256" key="6">
    <source>
        <dbReference type="SAM" id="Phobius"/>
    </source>
</evidence>
<dbReference type="AlphaFoldDB" id="A0A8J5XZC6"/>
<dbReference type="PANTHER" id="PTHR12308:SF73">
    <property type="entry name" value="ANOCTAMIN"/>
    <property type="match status" value="1"/>
</dbReference>
<feature type="domain" description="Anoctamin transmembrane" evidence="7">
    <location>
        <begin position="516"/>
        <end position="1121"/>
    </location>
</feature>
<keyword evidence="9" id="KW-1185">Reference proteome</keyword>
<dbReference type="OrthoDB" id="296386at2759"/>
<evidence type="ECO:0000256" key="4">
    <source>
        <dbReference type="ARBA" id="ARBA00023136"/>
    </source>
</evidence>
<feature type="region of interest" description="Disordered" evidence="5">
    <location>
        <begin position="210"/>
        <end position="237"/>
    </location>
</feature>
<dbReference type="InterPro" id="IPR007632">
    <property type="entry name" value="Anoctamin"/>
</dbReference>
<organism evidence="8 9">
    <name type="scientific">Diacronema lutheri</name>
    <name type="common">Unicellular marine alga</name>
    <name type="synonym">Monochrysis lutheri</name>
    <dbReference type="NCBI Taxonomy" id="2081491"/>
    <lineage>
        <taxon>Eukaryota</taxon>
        <taxon>Haptista</taxon>
        <taxon>Haptophyta</taxon>
        <taxon>Pavlovophyceae</taxon>
        <taxon>Pavlovales</taxon>
        <taxon>Pavlovaceae</taxon>
        <taxon>Diacronema</taxon>
    </lineage>
</organism>
<evidence type="ECO:0000256" key="2">
    <source>
        <dbReference type="ARBA" id="ARBA00022692"/>
    </source>
</evidence>
<feature type="transmembrane region" description="Helical" evidence="6">
    <location>
        <begin position="786"/>
        <end position="803"/>
    </location>
</feature>
<gene>
    <name evidence="8" type="ORF">KFE25_009181</name>
</gene>
<evidence type="ECO:0000256" key="1">
    <source>
        <dbReference type="ARBA" id="ARBA00004141"/>
    </source>
</evidence>
<feature type="transmembrane region" description="Helical" evidence="6">
    <location>
        <begin position="654"/>
        <end position="680"/>
    </location>
</feature>
<keyword evidence="2 6" id="KW-0812">Transmembrane</keyword>
<feature type="transmembrane region" description="Helical" evidence="6">
    <location>
        <begin position="727"/>
        <end position="751"/>
    </location>
</feature>
<evidence type="ECO:0000256" key="3">
    <source>
        <dbReference type="ARBA" id="ARBA00022989"/>
    </source>
</evidence>
<feature type="transmembrane region" description="Helical" evidence="6">
    <location>
        <begin position="536"/>
        <end position="553"/>
    </location>
</feature>
<feature type="compositionally biased region" description="Pro residues" evidence="5">
    <location>
        <begin position="57"/>
        <end position="66"/>
    </location>
</feature>
<dbReference type="GO" id="GO:0005254">
    <property type="term" value="F:chloride channel activity"/>
    <property type="evidence" value="ECO:0007669"/>
    <property type="project" value="TreeGrafter"/>
</dbReference>
<evidence type="ECO:0000313" key="8">
    <source>
        <dbReference type="EMBL" id="KAG8470760.1"/>
    </source>
</evidence>
<keyword evidence="4 6" id="KW-0472">Membrane</keyword>
<sequence>MRSSTAQPMMIVEGGRRPGPIGARPYADVSPGLEGRAVGADFVRPAADWRPNGVYPASPPPAPDSRPWPSSALRSPPQPARGSTTDDEPRMAAFWWGDRPRPQPAAAGGEKYDADEAVAPARPSACPGAAAHDATAREVNLAPIAQPGLDAMHRARILPPIAANSSPSATAASPAACAPPRSVQFAGEATARSETGGGGVLLFDVLKPPERTSSLDEPATGAKGVDDAAPVPTSDAAPPSDVPFWEIVLVWSLSKNEAQKAYKTKEAVTLDLARRARESASAKARRDDDDDDCCAELCGCMTTWSVRHANELRKARAAMLDPLADDMLRSPTWRQVRDALLGAGLAVRLLRSKDDDEFFMAVGASLHALQLEAERTRFELRLRREGSAPTDKPAPFFDYKRDQDAHYERFTDMSADGVGGTGHAQLERGASLPALSSMERQRLIEAIMAKALIDKCGVNMTQLRNLHNACHDLIYLHDEVERVFVEDSLGSNRVGCRVPRASDLRAHRLASLEKPRRYFGEAVCFYFAFLRWYSRALVLPSAVGAVTFVIYWVDEQMYLLLVPAFCLLTMVWSAGFIEQWQAREATLRHIWDMDEWAEHEGERLGYRGRIEQGIYTTHGHWVPIDDNELLVMGVKLTGPRSLRSSKRARRARELVSFGVLLGMGCLCIMTTLGIFAFRAYISSLAIGPYLAGALNAVAISTLNTAFRNAALQLNEWENHRKSSSFTAALVYKMFIFQFINCYFSLFFIAFVKPYGVTVLYVPPQECSGALRAGETLSAAQRCYDELQTQLMMIFLTNLLIGNISERFTAQSARISEWMSEAYESHRFRRRARDQREAPVSAQLRASALRRRRTRSSRAQQAASRPVAVPDGVAPPRPPSPHHEIAREREHEAARTAGRAKRDPRMGWQYALARGGTSDNLRGAAGKKQRTHPHVPAASDHRQLQNDAKARTFAGGAGGADGDDEYEQLRARIDEQDDLPMLLSEEHGLGPTFYEYNEIALQFGYICMFSVTFPPAALLALGNNVLEFYADAHKLLRIHRRVKYEGAVGITPWDKIFRFLEFAGVFTNTLIYLLLSEELRSLPPASIALVVLAVAVGVTLLKALISMLIPDVPASVLRDISKEKWIAGELSSLLANSPSQHTGQPV</sequence>
<name>A0A8J5XZC6_DIALT</name>
<feature type="transmembrane region" description="Helical" evidence="6">
    <location>
        <begin position="1086"/>
        <end position="1108"/>
    </location>
</feature>
<feature type="transmembrane region" description="Helical" evidence="6">
    <location>
        <begin position="1002"/>
        <end position="1020"/>
    </location>
</feature>
<feature type="transmembrane region" description="Helical" evidence="6">
    <location>
        <begin position="686"/>
        <end position="706"/>
    </location>
</feature>
<keyword evidence="3 6" id="KW-1133">Transmembrane helix</keyword>
<feature type="region of interest" description="Disordered" evidence="5">
    <location>
        <begin position="828"/>
        <end position="902"/>
    </location>
</feature>
<dbReference type="InterPro" id="IPR049452">
    <property type="entry name" value="Anoctamin_TM"/>
</dbReference>
<protein>
    <recommendedName>
        <fullName evidence="7">Anoctamin transmembrane domain-containing protein</fullName>
    </recommendedName>
</protein>
<feature type="transmembrane region" description="Helical" evidence="6">
    <location>
        <begin position="1055"/>
        <end position="1074"/>
    </location>
</feature>
<feature type="compositionally biased region" description="Basic and acidic residues" evidence="5">
    <location>
        <begin position="880"/>
        <end position="902"/>
    </location>
</feature>
<evidence type="ECO:0000256" key="5">
    <source>
        <dbReference type="SAM" id="MobiDB-lite"/>
    </source>
</evidence>
<feature type="region of interest" description="Disordered" evidence="5">
    <location>
        <begin position="916"/>
        <end position="944"/>
    </location>
</feature>
<comment type="caution">
    <text evidence="8">The sequence shown here is derived from an EMBL/GenBank/DDBJ whole genome shotgun (WGS) entry which is preliminary data.</text>
</comment>
<comment type="subcellular location">
    <subcellularLocation>
        <location evidence="1">Membrane</location>
        <topology evidence="1">Multi-pass membrane protein</topology>
    </subcellularLocation>
</comment>
<dbReference type="GO" id="GO:0016020">
    <property type="term" value="C:membrane"/>
    <property type="evidence" value="ECO:0007669"/>
    <property type="project" value="UniProtKB-SubCell"/>
</dbReference>
<proteinExistence type="predicted"/>
<evidence type="ECO:0000313" key="9">
    <source>
        <dbReference type="Proteomes" id="UP000751190"/>
    </source>
</evidence>
<feature type="region of interest" description="Disordered" evidence="5">
    <location>
        <begin position="1"/>
        <end position="130"/>
    </location>
</feature>
<reference evidence="8" key="1">
    <citation type="submission" date="2021-05" db="EMBL/GenBank/DDBJ databases">
        <title>The genome of the haptophyte Pavlova lutheri (Diacronema luteri, Pavlovales) - a model for lipid biosynthesis in eukaryotic algae.</title>
        <authorList>
            <person name="Hulatt C.J."/>
            <person name="Posewitz M.C."/>
        </authorList>
    </citation>
    <scope>NUCLEOTIDE SEQUENCE</scope>
    <source>
        <strain evidence="8">NIVA-4/92</strain>
    </source>
</reference>
<accession>A0A8J5XZC6</accession>
<dbReference type="PANTHER" id="PTHR12308">
    <property type="entry name" value="ANOCTAMIN"/>
    <property type="match status" value="1"/>
</dbReference>
<dbReference type="EMBL" id="JAGTXO010000001">
    <property type="protein sequence ID" value="KAG8470760.1"/>
    <property type="molecule type" value="Genomic_DNA"/>
</dbReference>
<dbReference type="Pfam" id="PF04547">
    <property type="entry name" value="Anoctamin"/>
    <property type="match status" value="1"/>
</dbReference>
<feature type="transmembrane region" description="Helical" evidence="6">
    <location>
        <begin position="559"/>
        <end position="577"/>
    </location>
</feature>